<organism evidence="3 4">
    <name type="scientific">Urochloa decumbens</name>
    <dbReference type="NCBI Taxonomy" id="240449"/>
    <lineage>
        <taxon>Eukaryota</taxon>
        <taxon>Viridiplantae</taxon>
        <taxon>Streptophyta</taxon>
        <taxon>Embryophyta</taxon>
        <taxon>Tracheophyta</taxon>
        <taxon>Spermatophyta</taxon>
        <taxon>Magnoliopsida</taxon>
        <taxon>Liliopsida</taxon>
        <taxon>Poales</taxon>
        <taxon>Poaceae</taxon>
        <taxon>PACMAD clade</taxon>
        <taxon>Panicoideae</taxon>
        <taxon>Panicodae</taxon>
        <taxon>Paniceae</taxon>
        <taxon>Melinidinae</taxon>
        <taxon>Urochloa</taxon>
    </lineage>
</organism>
<dbReference type="EMBL" id="OZ075129">
    <property type="protein sequence ID" value="CAL4961727.1"/>
    <property type="molecule type" value="Genomic_DNA"/>
</dbReference>
<evidence type="ECO:0000313" key="3">
    <source>
        <dbReference type="EMBL" id="CAL4974392.1"/>
    </source>
</evidence>
<name>A0ABC9AE05_9POAL</name>
<proteinExistence type="predicted"/>
<dbReference type="Pfam" id="PF20100">
    <property type="entry name" value="DUF6490"/>
    <property type="match status" value="1"/>
</dbReference>
<keyword evidence="1" id="KW-0812">Transmembrane</keyword>
<feature type="transmembrane region" description="Helical" evidence="1">
    <location>
        <begin position="107"/>
        <end position="126"/>
    </location>
</feature>
<accession>A0ABC9AE05</accession>
<keyword evidence="1" id="KW-1133">Transmembrane helix</keyword>
<dbReference type="EMBL" id="OZ075130">
    <property type="protein sequence ID" value="CAL4974392.1"/>
    <property type="molecule type" value="Genomic_DNA"/>
</dbReference>
<sequence length="169" mass="18145">METMRTTSLIVPLKPCERTKPCPCDEGATKPTSASKPDGSSWWAPSFALVILGGNCGAAMYHSRHDPWAVAFVLASFLILASLFYALRVFETLPRGSPRRGHAKAAVWSLSTVLTLMFSHRVAGLMPFPVAAVVWAMAGSTILAGFCMLFVCRDATEAEEAPAKLADIA</sequence>
<dbReference type="InterPro" id="IPR045501">
    <property type="entry name" value="DUF6490"/>
</dbReference>
<dbReference type="PANTHER" id="PTHR46610:SF2">
    <property type="entry name" value="OS01G0714600 PROTEIN"/>
    <property type="match status" value="1"/>
</dbReference>
<dbReference type="AlphaFoldDB" id="A0ABC9AE05"/>
<evidence type="ECO:0000313" key="2">
    <source>
        <dbReference type="EMBL" id="CAL4961727.1"/>
    </source>
</evidence>
<keyword evidence="4" id="KW-1185">Reference proteome</keyword>
<feature type="transmembrane region" description="Helical" evidence="1">
    <location>
        <begin position="42"/>
        <end position="62"/>
    </location>
</feature>
<feature type="transmembrane region" description="Helical" evidence="1">
    <location>
        <begin position="132"/>
        <end position="152"/>
    </location>
</feature>
<dbReference type="Proteomes" id="UP001497457">
    <property type="component" value="Chromosome 19rd"/>
</dbReference>
<reference evidence="4" key="1">
    <citation type="submission" date="2024-06" db="EMBL/GenBank/DDBJ databases">
        <authorList>
            <person name="Ryan C."/>
        </authorList>
    </citation>
    <scope>NUCLEOTIDE SEQUENCE [LARGE SCALE GENOMIC DNA]</scope>
</reference>
<evidence type="ECO:0000256" key="1">
    <source>
        <dbReference type="SAM" id="Phobius"/>
    </source>
</evidence>
<gene>
    <name evidence="2" type="ORF">URODEC1_LOCUS45208</name>
    <name evidence="3" type="ORF">URODEC1_LOCUS52504</name>
</gene>
<reference evidence="3 4" key="2">
    <citation type="submission" date="2024-10" db="EMBL/GenBank/DDBJ databases">
        <authorList>
            <person name="Ryan C."/>
        </authorList>
    </citation>
    <scope>NUCLEOTIDE SEQUENCE [LARGE SCALE GENOMIC DNA]</scope>
</reference>
<feature type="transmembrane region" description="Helical" evidence="1">
    <location>
        <begin position="68"/>
        <end position="87"/>
    </location>
</feature>
<keyword evidence="1" id="KW-0472">Membrane</keyword>
<protein>
    <submittedName>
        <fullName evidence="3">Uncharacterized protein</fullName>
    </submittedName>
</protein>
<dbReference type="PANTHER" id="PTHR46610">
    <property type="entry name" value="OS05G0181300 PROTEIN"/>
    <property type="match status" value="1"/>
</dbReference>
<evidence type="ECO:0000313" key="4">
    <source>
        <dbReference type="Proteomes" id="UP001497457"/>
    </source>
</evidence>
<dbReference type="Proteomes" id="UP001497457">
    <property type="component" value="Chromosome 20rd"/>
</dbReference>